<name>A3XKA0_LEEBM</name>
<dbReference type="EMBL" id="AANC01000003">
    <property type="protein sequence ID" value="EAQ50019.1"/>
    <property type="molecule type" value="Genomic_DNA"/>
</dbReference>
<dbReference type="HOGENOM" id="CLU_2862255_0_0_10"/>
<sequence length="64" mass="7265">MALEVENLFSFRGRWIQKKINCQPAKSSLQEPQVNFSANLTTLSANNVTAFPCSIPKFVKYKTE</sequence>
<protein>
    <submittedName>
        <fullName evidence="1">Uncharacterized protein</fullName>
    </submittedName>
</protein>
<evidence type="ECO:0000313" key="2">
    <source>
        <dbReference type="Proteomes" id="UP000001601"/>
    </source>
</evidence>
<organism evidence="1 2">
    <name type="scientific">Leeuwenhoekiella blandensis (strain CECT 7118 / CCUG 51940 / KCTC 22103 / MED217)</name>
    <name type="common">Flavobacterium sp. (strain MED217)</name>
    <dbReference type="NCBI Taxonomy" id="398720"/>
    <lineage>
        <taxon>Bacteria</taxon>
        <taxon>Pseudomonadati</taxon>
        <taxon>Bacteroidota</taxon>
        <taxon>Flavobacteriia</taxon>
        <taxon>Flavobacteriales</taxon>
        <taxon>Flavobacteriaceae</taxon>
        <taxon>Leeuwenhoekiella</taxon>
    </lineage>
</organism>
<comment type="caution">
    <text evidence="1">The sequence shown here is derived from an EMBL/GenBank/DDBJ whole genome shotgun (WGS) entry which is preliminary data.</text>
</comment>
<dbReference type="Proteomes" id="UP000001601">
    <property type="component" value="Unassembled WGS sequence"/>
</dbReference>
<evidence type="ECO:0000313" key="1">
    <source>
        <dbReference type="EMBL" id="EAQ50019.1"/>
    </source>
</evidence>
<proteinExistence type="predicted"/>
<dbReference type="AlphaFoldDB" id="A3XKA0"/>
<accession>A3XKA0</accession>
<keyword evidence="2" id="KW-1185">Reference proteome</keyword>
<dbReference type="STRING" id="398720.MED217_02675"/>
<reference evidence="1 2" key="1">
    <citation type="journal article" date="2007" name="Nature">
        <title>Light stimulates growth of proteorhodopsin-containing marine Flavobacteria.</title>
        <authorList>
            <person name="Gomez-Consarnau L."/>
            <person name="Gonzalez J.M."/>
            <person name="Coll-Llado M."/>
            <person name="Gourdon P."/>
            <person name="Pascher T."/>
            <person name="Neutze R."/>
            <person name="Pedros-Alio C."/>
            <person name="Pinhassi J."/>
        </authorList>
    </citation>
    <scope>NUCLEOTIDE SEQUENCE [LARGE SCALE GENOMIC DNA]</scope>
    <source>
        <strain evidence="1 2">MED217</strain>
    </source>
</reference>
<gene>
    <name evidence="1" type="ORF">MED217_02675</name>
</gene>